<reference evidence="2" key="1">
    <citation type="journal article" date="2019" name="Int. J. Syst. Evol. Microbiol.">
        <title>The Global Catalogue of Microorganisms (GCM) 10K type strain sequencing project: providing services to taxonomists for standard genome sequencing and annotation.</title>
        <authorList>
            <consortium name="The Broad Institute Genomics Platform"/>
            <consortium name="The Broad Institute Genome Sequencing Center for Infectious Disease"/>
            <person name="Wu L."/>
            <person name="Ma J."/>
        </authorList>
    </citation>
    <scope>NUCLEOTIDE SEQUENCE [LARGE SCALE GENOMIC DNA]</scope>
    <source>
        <strain evidence="2">CGMCC 4.7106</strain>
    </source>
</reference>
<dbReference type="Pfam" id="PF07275">
    <property type="entry name" value="ArdA"/>
    <property type="match status" value="1"/>
</dbReference>
<dbReference type="Gene3D" id="3.10.20.480">
    <property type="entry name" value="Antirestriction protein ArdA, domain 1"/>
    <property type="match status" value="1"/>
</dbReference>
<evidence type="ECO:0000313" key="1">
    <source>
        <dbReference type="EMBL" id="MFD2255058.1"/>
    </source>
</evidence>
<dbReference type="InterPro" id="IPR009899">
    <property type="entry name" value="ArdA"/>
</dbReference>
<sequence length="177" mass="20136">MTDNTPKIYVACLASYNAGILHGDWIDLDGSETIEDRISEILDASPEEDAEEWAVHDHEFCGHLSEYAGTDTLNAIKEAFEKVEAEGIDWEVFCEYCAHLGHDIEAGQVEMFSEAYAGTADTLEHWCMDFLEETGQLDSIPENLRFYFDYAAFARDMEISDVFTIQHNGDTLVFWNR</sequence>
<dbReference type="Proteomes" id="UP001597375">
    <property type="component" value="Unassembled WGS sequence"/>
</dbReference>
<dbReference type="InterPro" id="IPR041893">
    <property type="entry name" value="ArdA_dom3"/>
</dbReference>
<gene>
    <name evidence="1" type="ORF">ACFSSA_00065</name>
</gene>
<dbReference type="InterPro" id="IPR041895">
    <property type="entry name" value="ArdA_dom1"/>
</dbReference>
<dbReference type="EMBL" id="JBHUIT010000001">
    <property type="protein sequence ID" value="MFD2255058.1"/>
    <property type="molecule type" value="Genomic_DNA"/>
</dbReference>
<protein>
    <submittedName>
        <fullName evidence="1">Antirestriction protein ArdA</fullName>
    </submittedName>
</protein>
<accession>A0ABW5D1Z7</accession>
<organism evidence="1 2">
    <name type="scientific">Luteolibacter algae</name>
    <dbReference type="NCBI Taxonomy" id="454151"/>
    <lineage>
        <taxon>Bacteria</taxon>
        <taxon>Pseudomonadati</taxon>
        <taxon>Verrucomicrobiota</taxon>
        <taxon>Verrucomicrobiia</taxon>
        <taxon>Verrucomicrobiales</taxon>
        <taxon>Verrucomicrobiaceae</taxon>
        <taxon>Luteolibacter</taxon>
    </lineage>
</organism>
<name>A0ABW5D1Z7_9BACT</name>
<proteinExistence type="predicted"/>
<keyword evidence="2" id="KW-1185">Reference proteome</keyword>
<dbReference type="Gene3D" id="1.10.10.1190">
    <property type="entry name" value="Antirestriction protein ArdA, domain 3"/>
    <property type="match status" value="1"/>
</dbReference>
<dbReference type="RefSeq" id="WP_386817720.1">
    <property type="nucleotide sequence ID" value="NZ_JBHUIT010000001.1"/>
</dbReference>
<evidence type="ECO:0000313" key="2">
    <source>
        <dbReference type="Proteomes" id="UP001597375"/>
    </source>
</evidence>
<comment type="caution">
    <text evidence="1">The sequence shown here is derived from an EMBL/GenBank/DDBJ whole genome shotgun (WGS) entry which is preliminary data.</text>
</comment>